<dbReference type="EMBL" id="KE525168">
    <property type="protein sequence ID" value="KFB42183.1"/>
    <property type="molecule type" value="Genomic_DNA"/>
</dbReference>
<keyword evidence="3" id="KW-1185">Reference proteome</keyword>
<dbReference type="Proteomes" id="UP000030765">
    <property type="component" value="Unassembled WGS sequence"/>
</dbReference>
<evidence type="ECO:0000313" key="2">
    <source>
        <dbReference type="EnsemblMetazoa" id="ASIC009874-PA"/>
    </source>
</evidence>
<reference evidence="2" key="2">
    <citation type="submission" date="2020-05" db="UniProtKB">
        <authorList>
            <consortium name="EnsemblMetazoa"/>
        </authorList>
    </citation>
    <scope>IDENTIFICATION</scope>
</reference>
<evidence type="ECO:0000313" key="3">
    <source>
        <dbReference type="Proteomes" id="UP000030765"/>
    </source>
</evidence>
<reference evidence="1 3" key="1">
    <citation type="journal article" date="2014" name="BMC Genomics">
        <title>Genome sequence of Anopheles sinensis provides insight into genetics basis of mosquito competence for malaria parasites.</title>
        <authorList>
            <person name="Zhou D."/>
            <person name="Zhang D."/>
            <person name="Ding G."/>
            <person name="Shi L."/>
            <person name="Hou Q."/>
            <person name="Ye Y."/>
            <person name="Xu Y."/>
            <person name="Zhou H."/>
            <person name="Xiong C."/>
            <person name="Li S."/>
            <person name="Yu J."/>
            <person name="Hong S."/>
            <person name="Yu X."/>
            <person name="Zou P."/>
            <person name="Chen C."/>
            <person name="Chang X."/>
            <person name="Wang W."/>
            <person name="Lv Y."/>
            <person name="Sun Y."/>
            <person name="Ma L."/>
            <person name="Shen B."/>
            <person name="Zhu C."/>
        </authorList>
    </citation>
    <scope>NUCLEOTIDE SEQUENCE [LARGE SCALE GENOMIC DNA]</scope>
</reference>
<organism evidence="1">
    <name type="scientific">Anopheles sinensis</name>
    <name type="common">Mosquito</name>
    <dbReference type="NCBI Taxonomy" id="74873"/>
    <lineage>
        <taxon>Eukaryota</taxon>
        <taxon>Metazoa</taxon>
        <taxon>Ecdysozoa</taxon>
        <taxon>Arthropoda</taxon>
        <taxon>Hexapoda</taxon>
        <taxon>Insecta</taxon>
        <taxon>Pterygota</taxon>
        <taxon>Neoptera</taxon>
        <taxon>Endopterygota</taxon>
        <taxon>Diptera</taxon>
        <taxon>Nematocera</taxon>
        <taxon>Culicoidea</taxon>
        <taxon>Culicidae</taxon>
        <taxon>Anophelinae</taxon>
        <taxon>Anopheles</taxon>
    </lineage>
</organism>
<dbReference type="EMBL" id="ATLV01017431">
    <property type="status" value="NOT_ANNOTATED_CDS"/>
    <property type="molecule type" value="Genomic_DNA"/>
</dbReference>
<proteinExistence type="predicted"/>
<name>A0A084VW39_ANOSI</name>
<sequence length="66" mass="7639">MVLEEHKYGCLDWETNVSERECVVHITLQEMKNLDKKRQLVKAPVEGTIPVRERGLPTLCCTNRTV</sequence>
<protein>
    <submittedName>
        <fullName evidence="1 2">Uncharacterized protein</fullName>
    </submittedName>
</protein>
<dbReference type="VEuPathDB" id="VectorBase:ASIC009874"/>
<dbReference type="AlphaFoldDB" id="A0A084VW39"/>
<accession>A0A084VW39</accession>
<dbReference type="EnsemblMetazoa" id="ASIC009874-RA">
    <property type="protein sequence ID" value="ASIC009874-PA"/>
    <property type="gene ID" value="ASIC009874"/>
</dbReference>
<evidence type="ECO:0000313" key="1">
    <source>
        <dbReference type="EMBL" id="KFB42183.1"/>
    </source>
</evidence>
<gene>
    <name evidence="1" type="ORF">ZHAS_00009874</name>
</gene>